<keyword evidence="2" id="KW-1185">Reference proteome</keyword>
<evidence type="ECO:0000313" key="2">
    <source>
        <dbReference type="Proteomes" id="UP000281553"/>
    </source>
</evidence>
<evidence type="ECO:0008006" key="3">
    <source>
        <dbReference type="Google" id="ProtNLM"/>
    </source>
</evidence>
<sequence length="122" mass="13282">MDKLAIWLPIKVPGASSLDVLTLCGTPRRDSVVDSSLLEVLAKISKRLGILIVCNFNAPRLDWSSAWAHSSGLAFDGCLQSRNIKSFLTQYATFPTDVHDGQQANCLELVLPKSHNCIGDLS</sequence>
<dbReference type="OrthoDB" id="6274754at2759"/>
<accession>A0A3P7Q2M6</accession>
<reference evidence="1 2" key="1">
    <citation type="submission" date="2018-11" db="EMBL/GenBank/DDBJ databases">
        <authorList>
            <consortium name="Pathogen Informatics"/>
        </authorList>
    </citation>
    <scope>NUCLEOTIDE SEQUENCE [LARGE SCALE GENOMIC DNA]</scope>
</reference>
<dbReference type="Proteomes" id="UP000281553">
    <property type="component" value="Unassembled WGS sequence"/>
</dbReference>
<evidence type="ECO:0000313" key="1">
    <source>
        <dbReference type="EMBL" id="VDN26222.1"/>
    </source>
</evidence>
<dbReference type="EMBL" id="UYRU01075747">
    <property type="protein sequence ID" value="VDN26222.1"/>
    <property type="molecule type" value="Genomic_DNA"/>
</dbReference>
<gene>
    <name evidence="1" type="ORF">DILT_LOCUS14762</name>
</gene>
<organism evidence="1 2">
    <name type="scientific">Dibothriocephalus latus</name>
    <name type="common">Fish tapeworm</name>
    <name type="synonym">Diphyllobothrium latum</name>
    <dbReference type="NCBI Taxonomy" id="60516"/>
    <lineage>
        <taxon>Eukaryota</taxon>
        <taxon>Metazoa</taxon>
        <taxon>Spiralia</taxon>
        <taxon>Lophotrochozoa</taxon>
        <taxon>Platyhelminthes</taxon>
        <taxon>Cestoda</taxon>
        <taxon>Eucestoda</taxon>
        <taxon>Diphyllobothriidea</taxon>
        <taxon>Diphyllobothriidae</taxon>
        <taxon>Dibothriocephalus</taxon>
    </lineage>
</organism>
<proteinExistence type="predicted"/>
<name>A0A3P7Q2M6_DIBLA</name>
<dbReference type="AlphaFoldDB" id="A0A3P7Q2M6"/>
<protein>
    <recommendedName>
        <fullName evidence="3">Endonuclease/exonuclease/phosphatase domain-containing protein</fullName>
    </recommendedName>
</protein>